<protein>
    <submittedName>
        <fullName evidence="2">Thioredoxin-like protein TxlA</fullName>
    </submittedName>
</protein>
<evidence type="ECO:0000313" key="2">
    <source>
        <dbReference type="EMBL" id="ABX08198.1"/>
    </source>
</evidence>
<dbReference type="OrthoDB" id="423012at2"/>
<name>A9BDL2_PROM4</name>
<dbReference type="GO" id="GO:0016671">
    <property type="term" value="F:oxidoreductase activity, acting on a sulfur group of donors, disulfide as acceptor"/>
    <property type="evidence" value="ECO:0007669"/>
    <property type="project" value="TreeGrafter"/>
</dbReference>
<dbReference type="SUPFAM" id="SSF52833">
    <property type="entry name" value="Thioredoxin-like"/>
    <property type="match status" value="1"/>
</dbReference>
<feature type="domain" description="Thioredoxin" evidence="1">
    <location>
        <begin position="14"/>
        <end position="150"/>
    </location>
</feature>
<reference evidence="2 3" key="1">
    <citation type="journal article" date="2007" name="PLoS Genet.">
        <title>Patterns and implications of gene gain and loss in the evolution of Prochlorococcus.</title>
        <authorList>
            <person name="Kettler G.C."/>
            <person name="Martiny A.C."/>
            <person name="Huang K."/>
            <person name="Zucker J."/>
            <person name="Coleman M.L."/>
            <person name="Rodrigue S."/>
            <person name="Chen F."/>
            <person name="Lapidus A."/>
            <person name="Ferriera S."/>
            <person name="Johnson J."/>
            <person name="Steglich C."/>
            <person name="Church G.M."/>
            <person name="Richardson P."/>
            <person name="Chisholm S.W."/>
        </authorList>
    </citation>
    <scope>NUCLEOTIDE SEQUENCE [LARGE SCALE GENOMIC DNA]</scope>
    <source>
        <strain evidence="3">MIT 9211</strain>
    </source>
</reference>
<dbReference type="PANTHER" id="PTHR47353">
    <property type="entry name" value="THIOREDOXIN-LIKE PROTEIN HCF164, CHLOROPLASTIC"/>
    <property type="match status" value="1"/>
</dbReference>
<proteinExistence type="predicted"/>
<evidence type="ECO:0000259" key="1">
    <source>
        <dbReference type="PROSITE" id="PS51352"/>
    </source>
</evidence>
<dbReference type="AlphaFoldDB" id="A9BDL2"/>
<dbReference type="PANTHER" id="PTHR47353:SF1">
    <property type="entry name" value="THIOREDOXIN-LIKE PROTEIN HCF164, CHLOROPLASTIC"/>
    <property type="match status" value="1"/>
</dbReference>
<dbReference type="Gene3D" id="3.40.30.10">
    <property type="entry name" value="Glutaredoxin"/>
    <property type="match status" value="1"/>
</dbReference>
<dbReference type="STRING" id="93059.P9211_02671"/>
<dbReference type="eggNOG" id="COG0526">
    <property type="taxonomic scope" value="Bacteria"/>
</dbReference>
<keyword evidence="3" id="KW-1185">Reference proteome</keyword>
<dbReference type="PROSITE" id="PS51352">
    <property type="entry name" value="THIOREDOXIN_2"/>
    <property type="match status" value="1"/>
</dbReference>
<dbReference type="RefSeq" id="WP_012194823.1">
    <property type="nucleotide sequence ID" value="NC_009976.1"/>
</dbReference>
<sequence>MADNSSLIALSKLQKILLMLVAFVLSAALLIMKISVASVQPLEQLARSSLLPEIALANGKPTIFEFYADWCEVCQKMSPSIVDLEKRMGDKLDIVLLNVDNQRWSPLIDKYNVNGIPQFIFFNQDGDLKGISIGLLSSEKIIKASEYLIDNKELTDIEEFNNMSPDRFKFTDLIDTSKSRPVNPRSHS</sequence>
<dbReference type="HOGENOM" id="CLU_064833_2_0_3"/>
<gene>
    <name evidence="2" type="ordered locus">P9211_02671</name>
</gene>
<evidence type="ECO:0000313" key="3">
    <source>
        <dbReference type="Proteomes" id="UP000000788"/>
    </source>
</evidence>
<dbReference type="Proteomes" id="UP000000788">
    <property type="component" value="Chromosome"/>
</dbReference>
<dbReference type="GO" id="GO:0010190">
    <property type="term" value="P:cytochrome b6f complex assembly"/>
    <property type="evidence" value="ECO:0007669"/>
    <property type="project" value="TreeGrafter"/>
</dbReference>
<dbReference type="Pfam" id="PF00085">
    <property type="entry name" value="Thioredoxin"/>
    <property type="match status" value="1"/>
</dbReference>
<dbReference type="InterPro" id="IPR013766">
    <property type="entry name" value="Thioredoxin_domain"/>
</dbReference>
<dbReference type="KEGG" id="pmj:P9211_02671"/>
<organism evidence="2 3">
    <name type="scientific">Prochlorococcus marinus (strain MIT 9211)</name>
    <dbReference type="NCBI Taxonomy" id="93059"/>
    <lineage>
        <taxon>Bacteria</taxon>
        <taxon>Bacillati</taxon>
        <taxon>Cyanobacteriota</taxon>
        <taxon>Cyanophyceae</taxon>
        <taxon>Synechococcales</taxon>
        <taxon>Prochlorococcaceae</taxon>
        <taxon>Prochlorococcus</taxon>
    </lineage>
</organism>
<dbReference type="EMBL" id="CP000878">
    <property type="protein sequence ID" value="ABX08198.1"/>
    <property type="molecule type" value="Genomic_DNA"/>
</dbReference>
<accession>A9BDL2</accession>
<dbReference type="InterPro" id="IPR036249">
    <property type="entry name" value="Thioredoxin-like_sf"/>
</dbReference>
<dbReference type="InterPro" id="IPR044241">
    <property type="entry name" value="TxlA/HCF164"/>
</dbReference>